<proteinExistence type="inferred from homology"/>
<organism evidence="5 6">
    <name type="scientific">Sugiyamaella lignohabitans</name>
    <dbReference type="NCBI Taxonomy" id="796027"/>
    <lineage>
        <taxon>Eukaryota</taxon>
        <taxon>Fungi</taxon>
        <taxon>Dikarya</taxon>
        <taxon>Ascomycota</taxon>
        <taxon>Saccharomycotina</taxon>
        <taxon>Dipodascomycetes</taxon>
        <taxon>Dipodascales</taxon>
        <taxon>Trichomonascaceae</taxon>
        <taxon>Sugiyamaella</taxon>
    </lineage>
</organism>
<dbReference type="Pfam" id="PF00106">
    <property type="entry name" value="adh_short"/>
    <property type="match status" value="1"/>
</dbReference>
<evidence type="ECO:0000256" key="4">
    <source>
        <dbReference type="RuleBase" id="RU000363"/>
    </source>
</evidence>
<dbReference type="OrthoDB" id="2898618at2759"/>
<dbReference type="GO" id="GO:0016491">
    <property type="term" value="F:oxidoreductase activity"/>
    <property type="evidence" value="ECO:0007669"/>
    <property type="project" value="UniProtKB-KW"/>
</dbReference>
<dbReference type="RefSeq" id="XP_018738058.1">
    <property type="nucleotide sequence ID" value="XM_018880217.1"/>
</dbReference>
<dbReference type="InterPro" id="IPR036291">
    <property type="entry name" value="NAD(P)-bd_dom_sf"/>
</dbReference>
<name>A0A167FQU2_9ASCO</name>
<dbReference type="InterPro" id="IPR052178">
    <property type="entry name" value="Sec_Metab_Biosynth_SDR"/>
</dbReference>
<reference evidence="5 6" key="1">
    <citation type="submission" date="2016-02" db="EMBL/GenBank/DDBJ databases">
        <title>Complete genome sequence and transcriptome regulation of the pentose utilising yeast Sugiyamaella lignohabitans.</title>
        <authorList>
            <person name="Bellasio M."/>
            <person name="Peymann A."/>
            <person name="Valli M."/>
            <person name="Sipitzky M."/>
            <person name="Graf A."/>
            <person name="Sauer M."/>
            <person name="Marx H."/>
            <person name="Mattanovich D."/>
        </authorList>
    </citation>
    <scope>NUCLEOTIDE SEQUENCE [LARGE SCALE GENOMIC DNA]</scope>
    <source>
        <strain evidence="5 6">CBS 10342</strain>
    </source>
</reference>
<accession>A0A167FQU2</accession>
<evidence type="ECO:0000256" key="2">
    <source>
        <dbReference type="ARBA" id="ARBA00022857"/>
    </source>
</evidence>
<evidence type="ECO:0000313" key="5">
    <source>
        <dbReference type="EMBL" id="ANB15581.1"/>
    </source>
</evidence>
<dbReference type="Proteomes" id="UP000189580">
    <property type="component" value="Chromosome b"/>
</dbReference>
<gene>
    <name evidence="5" type="ORF">AWJ20_3209</name>
</gene>
<dbReference type="GeneID" id="30035206"/>
<evidence type="ECO:0000256" key="3">
    <source>
        <dbReference type="ARBA" id="ARBA00023002"/>
    </source>
</evidence>
<dbReference type="FunFam" id="3.40.50.720:FF:000084">
    <property type="entry name" value="Short-chain dehydrogenase reductase"/>
    <property type="match status" value="1"/>
</dbReference>
<dbReference type="AlphaFoldDB" id="A0A167FQU2"/>
<dbReference type="PRINTS" id="PR00080">
    <property type="entry name" value="SDRFAMILY"/>
</dbReference>
<keyword evidence="3" id="KW-0560">Oxidoreductase</keyword>
<dbReference type="Gene3D" id="3.40.50.720">
    <property type="entry name" value="NAD(P)-binding Rossmann-like Domain"/>
    <property type="match status" value="1"/>
</dbReference>
<dbReference type="PRINTS" id="PR00081">
    <property type="entry name" value="GDHRDH"/>
</dbReference>
<dbReference type="InterPro" id="IPR002347">
    <property type="entry name" value="SDR_fam"/>
</dbReference>
<dbReference type="PANTHER" id="PTHR43618">
    <property type="entry name" value="7-ALPHA-HYDROXYSTEROID DEHYDROGENASE"/>
    <property type="match status" value="1"/>
</dbReference>
<dbReference type="KEGG" id="slb:AWJ20_3209"/>
<dbReference type="EMBL" id="CP014503">
    <property type="protein sequence ID" value="ANB15581.1"/>
    <property type="molecule type" value="Genomic_DNA"/>
</dbReference>
<dbReference type="PANTHER" id="PTHR43618:SF4">
    <property type="entry name" value="SHORT CHAIN DEHYDROGENASE_REDUCTASE FAMILY (AFU_ORTHOLOGUE AFUA_7G04540)"/>
    <property type="match status" value="1"/>
</dbReference>
<protein>
    <submittedName>
        <fullName evidence="5">Oxidoreductase</fullName>
    </submittedName>
</protein>
<evidence type="ECO:0000313" key="6">
    <source>
        <dbReference type="Proteomes" id="UP000189580"/>
    </source>
</evidence>
<keyword evidence="6" id="KW-1185">Reference proteome</keyword>
<comment type="similarity">
    <text evidence="1 4">Belongs to the short-chain dehydrogenases/reductases (SDR) family.</text>
</comment>
<sequence length="284" mass="29714">MSFEASKLFDLTGRIALVTGGGTGLGAIITQAYIQNGASKVFISGRRQEKLEETAGKINQLGYTGKVIPIVGDVSTKEGAQDLVKKLTAATDSLDILVNNAGIMLPVDPARTDSSKEIESPEDYAARVAGGDFDGWVDQFKINAIGPYFVTFGLLPLLAKAAKKGDGRGSVIVITSIAGLSYPPAMSAAYQSSKAAAISVTKGLATRLSPYQIRVNSIAPGVFPSDMSVNLLVDNVKNSIPVRKFGDPEEIAGLALFLSSKTGGYTHGTNYVIDGGRLLNVPAS</sequence>
<keyword evidence="2" id="KW-0521">NADP</keyword>
<evidence type="ECO:0000256" key="1">
    <source>
        <dbReference type="ARBA" id="ARBA00006484"/>
    </source>
</evidence>
<dbReference type="SUPFAM" id="SSF51735">
    <property type="entry name" value="NAD(P)-binding Rossmann-fold domains"/>
    <property type="match status" value="1"/>
</dbReference>